<dbReference type="GO" id="GO:0016020">
    <property type="term" value="C:membrane"/>
    <property type="evidence" value="ECO:0000318"/>
    <property type="project" value="GO_Central"/>
</dbReference>
<evidence type="ECO:0000256" key="1">
    <source>
        <dbReference type="SAM" id="Phobius"/>
    </source>
</evidence>
<dbReference type="Proteomes" id="UP000215914">
    <property type="component" value="Unassembled WGS sequence"/>
</dbReference>
<proteinExistence type="predicted"/>
<feature type="transmembrane region" description="Helical" evidence="1">
    <location>
        <begin position="345"/>
        <end position="370"/>
    </location>
</feature>
<dbReference type="Gramene" id="mRNA:HanXRQr2_Chr01g0044101">
    <property type="protein sequence ID" value="mRNA:HanXRQr2_Chr01g0044101"/>
    <property type="gene ID" value="HanXRQr2_Chr01g0044101"/>
</dbReference>
<feature type="domain" description="PGG" evidence="2">
    <location>
        <begin position="257"/>
        <end position="367"/>
    </location>
</feature>
<reference evidence="3" key="1">
    <citation type="journal article" date="2017" name="Nature">
        <title>The sunflower genome provides insights into oil metabolism, flowering and Asterid evolution.</title>
        <authorList>
            <person name="Badouin H."/>
            <person name="Gouzy J."/>
            <person name="Grassa C.J."/>
            <person name="Murat F."/>
            <person name="Staton S.E."/>
            <person name="Cottret L."/>
            <person name="Lelandais-Briere C."/>
            <person name="Owens G.L."/>
            <person name="Carrere S."/>
            <person name="Mayjonade B."/>
            <person name="Legrand L."/>
            <person name="Gill N."/>
            <person name="Kane N.C."/>
            <person name="Bowers J.E."/>
            <person name="Hubner S."/>
            <person name="Bellec A."/>
            <person name="Berard A."/>
            <person name="Berges H."/>
            <person name="Blanchet N."/>
            <person name="Boniface M.C."/>
            <person name="Brunel D."/>
            <person name="Catrice O."/>
            <person name="Chaidir N."/>
            <person name="Claudel C."/>
            <person name="Donnadieu C."/>
            <person name="Faraut T."/>
            <person name="Fievet G."/>
            <person name="Helmstetter N."/>
            <person name="King M."/>
            <person name="Knapp S.J."/>
            <person name="Lai Z."/>
            <person name="Le Paslier M.C."/>
            <person name="Lippi Y."/>
            <person name="Lorenzon L."/>
            <person name="Mandel J.R."/>
            <person name="Marage G."/>
            <person name="Marchand G."/>
            <person name="Marquand E."/>
            <person name="Bret-Mestries E."/>
            <person name="Morien E."/>
            <person name="Nambeesan S."/>
            <person name="Nguyen T."/>
            <person name="Pegot-Espagnet P."/>
            <person name="Pouilly N."/>
            <person name="Raftis F."/>
            <person name="Sallet E."/>
            <person name="Schiex T."/>
            <person name="Thomas J."/>
            <person name="Vandecasteele C."/>
            <person name="Vares D."/>
            <person name="Vear F."/>
            <person name="Vautrin S."/>
            <person name="Crespi M."/>
            <person name="Mangin B."/>
            <person name="Burke J.M."/>
            <person name="Salse J."/>
            <person name="Munos S."/>
            <person name="Vincourt P."/>
            <person name="Rieseberg L.H."/>
            <person name="Langlade N.B."/>
        </authorList>
    </citation>
    <scope>NUCLEOTIDE SEQUENCE</scope>
    <source>
        <tissue evidence="3">Leaves</tissue>
    </source>
</reference>
<evidence type="ECO:0000313" key="3">
    <source>
        <dbReference type="EMBL" id="KAF5823977.1"/>
    </source>
</evidence>
<gene>
    <name evidence="3" type="ORF">HanXRQr2_Chr01g0044101</name>
</gene>
<dbReference type="Pfam" id="PF13962">
    <property type="entry name" value="PGG"/>
    <property type="match status" value="1"/>
</dbReference>
<feature type="transmembrane region" description="Helical" evidence="1">
    <location>
        <begin position="376"/>
        <end position="402"/>
    </location>
</feature>
<feature type="transmembrane region" description="Helical" evidence="1">
    <location>
        <begin position="304"/>
        <end position="325"/>
    </location>
</feature>
<feature type="transmembrane region" description="Helical" evidence="1">
    <location>
        <begin position="266"/>
        <end position="284"/>
    </location>
</feature>
<dbReference type="InterPro" id="IPR026961">
    <property type="entry name" value="PGG_dom"/>
</dbReference>
<organism evidence="3 4">
    <name type="scientific">Helianthus annuus</name>
    <name type="common">Common sunflower</name>
    <dbReference type="NCBI Taxonomy" id="4232"/>
    <lineage>
        <taxon>Eukaryota</taxon>
        <taxon>Viridiplantae</taxon>
        <taxon>Streptophyta</taxon>
        <taxon>Embryophyta</taxon>
        <taxon>Tracheophyta</taxon>
        <taxon>Spermatophyta</taxon>
        <taxon>Magnoliopsida</taxon>
        <taxon>eudicotyledons</taxon>
        <taxon>Gunneridae</taxon>
        <taxon>Pentapetalae</taxon>
        <taxon>asterids</taxon>
        <taxon>campanulids</taxon>
        <taxon>Asterales</taxon>
        <taxon>Asteraceae</taxon>
        <taxon>Asteroideae</taxon>
        <taxon>Heliantheae alliance</taxon>
        <taxon>Heliantheae</taxon>
        <taxon>Helianthus</taxon>
    </lineage>
</organism>
<keyword evidence="4" id="KW-1185">Reference proteome</keyword>
<name>A0A9K3K0E0_HELAN</name>
<keyword evidence="1" id="KW-0472">Membrane</keyword>
<keyword evidence="1" id="KW-0812">Transmembrane</keyword>
<dbReference type="InterPro" id="IPR036770">
    <property type="entry name" value="Ankyrin_rpt-contain_sf"/>
</dbReference>
<dbReference type="PANTHER" id="PTHR24177:SF301">
    <property type="entry name" value="ANKYRIN REPEAT-CONTAINING DOMAIN, PGG DOMAIN PROTEIN-RELATED"/>
    <property type="match status" value="1"/>
</dbReference>
<comment type="caution">
    <text evidence="3">The sequence shown here is derived from an EMBL/GenBank/DDBJ whole genome shotgun (WGS) entry which is preliminary data.</text>
</comment>
<evidence type="ECO:0000259" key="2">
    <source>
        <dbReference type="Pfam" id="PF13962"/>
    </source>
</evidence>
<dbReference type="SUPFAM" id="SSF48403">
    <property type="entry name" value="Ankyrin repeat"/>
    <property type="match status" value="1"/>
</dbReference>
<dbReference type="Gene3D" id="1.25.40.20">
    <property type="entry name" value="Ankyrin repeat-containing domain"/>
    <property type="match status" value="1"/>
</dbReference>
<reference evidence="3" key="2">
    <citation type="submission" date="2020-06" db="EMBL/GenBank/DDBJ databases">
        <title>Helianthus annuus Genome sequencing and assembly Release 2.</title>
        <authorList>
            <person name="Gouzy J."/>
            <person name="Langlade N."/>
            <person name="Munos S."/>
        </authorList>
    </citation>
    <scope>NUCLEOTIDE SEQUENCE</scope>
    <source>
        <tissue evidence="3">Leaves</tissue>
    </source>
</reference>
<dbReference type="PANTHER" id="PTHR24177">
    <property type="entry name" value="CASKIN"/>
    <property type="match status" value="1"/>
</dbReference>
<sequence>MALKILEDDLKRAETNDALGLDHKLAQTDDFLGVLARKPYAFIDRDPHFFPRILKSCFGEHVKERESEAMQLLKIIWKNILEMSKEDVDKKLRGPPDPVKKDEKGNVIAKRTYSSRVLFVAAEMGNTKFVVELIRQCPDLIWKINDNNQSIFHIAVSHRHESIYNLLHEIGSMKDLITPLKDPEGNNMLHLVGKNAEKNRLHVVSGVAFQMQWELLWFKEVESMIPPSYRERKNAAGKTPRELFTENHKELVSRGEQWMRATTNQCMVVAALIATIVFGVAFSIPGGYDQKNGFPMFIRKEIFIAFVISDAISLIFSSASILMFLSIVTSRYDEQDFFEPLPRKLMIGLATLFLSIMTMMIAFSFSFFGLYHNKLIWVPIVISSMAAVPVILLVHLCLYFVCIQSRCKTMSMLVL</sequence>
<accession>A0A9K3K0E0</accession>
<keyword evidence="1" id="KW-1133">Transmembrane helix</keyword>
<protein>
    <submittedName>
        <fullName evidence="3">Ankyrin repeat-containing domain, PGG domain, ankyrin repeat-containing domain superfamily</fullName>
    </submittedName>
</protein>
<dbReference type="AlphaFoldDB" id="A0A9K3K0E0"/>
<evidence type="ECO:0000313" key="4">
    <source>
        <dbReference type="Proteomes" id="UP000215914"/>
    </source>
</evidence>
<dbReference type="EMBL" id="MNCJ02000316">
    <property type="protein sequence ID" value="KAF5823977.1"/>
    <property type="molecule type" value="Genomic_DNA"/>
</dbReference>